<dbReference type="InterPro" id="IPR045863">
    <property type="entry name" value="CorA_TM1_TM2"/>
</dbReference>
<evidence type="ECO:0000256" key="1">
    <source>
        <dbReference type="ARBA" id="ARBA00004141"/>
    </source>
</evidence>
<dbReference type="OrthoDB" id="3561681at2759"/>
<accession>A0A8K0SZI0</accession>
<dbReference type="SUPFAM" id="SSF144083">
    <property type="entry name" value="Magnesium transport protein CorA, transmembrane region"/>
    <property type="match status" value="1"/>
</dbReference>
<gene>
    <name evidence="7" type="ORF">B0I35DRAFT_420974</name>
</gene>
<dbReference type="Gene3D" id="1.20.58.340">
    <property type="entry name" value="Magnesium transport protein CorA, transmembrane region"/>
    <property type="match status" value="1"/>
</dbReference>
<feature type="transmembrane region" description="Helical" evidence="6">
    <location>
        <begin position="356"/>
        <end position="375"/>
    </location>
</feature>
<proteinExistence type="predicted"/>
<evidence type="ECO:0000256" key="4">
    <source>
        <dbReference type="ARBA" id="ARBA00023136"/>
    </source>
</evidence>
<evidence type="ECO:0000256" key="6">
    <source>
        <dbReference type="SAM" id="Phobius"/>
    </source>
</evidence>
<comment type="caution">
    <text evidence="7">The sequence shown here is derived from an EMBL/GenBank/DDBJ whole genome shotgun (WGS) entry which is preliminary data.</text>
</comment>
<organism evidence="7 8">
    <name type="scientific">Stachybotrys elegans</name>
    <dbReference type="NCBI Taxonomy" id="80388"/>
    <lineage>
        <taxon>Eukaryota</taxon>
        <taxon>Fungi</taxon>
        <taxon>Dikarya</taxon>
        <taxon>Ascomycota</taxon>
        <taxon>Pezizomycotina</taxon>
        <taxon>Sordariomycetes</taxon>
        <taxon>Hypocreomycetidae</taxon>
        <taxon>Hypocreales</taxon>
        <taxon>Stachybotryaceae</taxon>
        <taxon>Stachybotrys</taxon>
    </lineage>
</organism>
<feature type="region of interest" description="Disordered" evidence="5">
    <location>
        <begin position="173"/>
        <end position="194"/>
    </location>
</feature>
<evidence type="ECO:0000256" key="5">
    <source>
        <dbReference type="SAM" id="MobiDB-lite"/>
    </source>
</evidence>
<keyword evidence="4 6" id="KW-0472">Membrane</keyword>
<evidence type="ECO:0000313" key="7">
    <source>
        <dbReference type="EMBL" id="KAH7325694.1"/>
    </source>
</evidence>
<evidence type="ECO:0000256" key="3">
    <source>
        <dbReference type="ARBA" id="ARBA00022989"/>
    </source>
</evidence>
<keyword evidence="3 6" id="KW-1133">Transmembrane helix</keyword>
<dbReference type="AlphaFoldDB" id="A0A8K0SZI0"/>
<dbReference type="Proteomes" id="UP000813444">
    <property type="component" value="Unassembled WGS sequence"/>
</dbReference>
<evidence type="ECO:0000256" key="2">
    <source>
        <dbReference type="ARBA" id="ARBA00022692"/>
    </source>
</evidence>
<keyword evidence="8" id="KW-1185">Reference proteome</keyword>
<keyword evidence="2 6" id="KW-0812">Transmembrane</keyword>
<sequence length="401" mass="44900">MPLRVACYIRTKTGPLYTTGPFSKNISDDAWYLLRESFHLHRFTRHALLENNGNMARYSSSNERGATAPHDFDIVIKVPVCRSVSTDGLSVHYNSATGESRALLHGITPSQWDTLVKDLKSQPELLSHPMLIPTNLYEKQLAAMEGFRSEIDVNILATEIEVGVFRPGRLEKASTSAHAHRRRTPHSSDTPSTIPAARSQVFLKRLHSYQFALATLSHVCRFSIKHGDFLLDTIQELAEWPHLASMNAEDLTHGIVYHKTLADGMISQIQALKDRLASETSLMFSLISQEDARISRALAEDSATIAMAAKRDSSAMKTIAVLTTVFLPATFVATLFSMPSFDWDGSSPRVTASFWVYWAVAVPLTILVLVSWRIWWSLEARRERMDAIASKERYSSKHLAG</sequence>
<name>A0A8K0SZI0_9HYPO</name>
<dbReference type="EMBL" id="JAGPNK010000002">
    <property type="protein sequence ID" value="KAH7325694.1"/>
    <property type="molecule type" value="Genomic_DNA"/>
</dbReference>
<dbReference type="GO" id="GO:0016020">
    <property type="term" value="C:membrane"/>
    <property type="evidence" value="ECO:0007669"/>
    <property type="project" value="UniProtKB-SubCell"/>
</dbReference>
<reference evidence="7" key="1">
    <citation type="journal article" date="2021" name="Nat. Commun.">
        <title>Genetic determinants of endophytism in the Arabidopsis root mycobiome.</title>
        <authorList>
            <person name="Mesny F."/>
            <person name="Miyauchi S."/>
            <person name="Thiergart T."/>
            <person name="Pickel B."/>
            <person name="Atanasova L."/>
            <person name="Karlsson M."/>
            <person name="Huettel B."/>
            <person name="Barry K.W."/>
            <person name="Haridas S."/>
            <person name="Chen C."/>
            <person name="Bauer D."/>
            <person name="Andreopoulos W."/>
            <person name="Pangilinan J."/>
            <person name="LaButti K."/>
            <person name="Riley R."/>
            <person name="Lipzen A."/>
            <person name="Clum A."/>
            <person name="Drula E."/>
            <person name="Henrissat B."/>
            <person name="Kohler A."/>
            <person name="Grigoriev I.V."/>
            <person name="Martin F.M."/>
            <person name="Hacquard S."/>
        </authorList>
    </citation>
    <scope>NUCLEOTIDE SEQUENCE</scope>
    <source>
        <strain evidence="7">MPI-CAGE-CH-0235</strain>
    </source>
</reference>
<comment type="subcellular location">
    <subcellularLocation>
        <location evidence="1">Membrane</location>
        <topology evidence="1">Multi-pass membrane protein</topology>
    </subcellularLocation>
</comment>
<evidence type="ECO:0000313" key="8">
    <source>
        <dbReference type="Proteomes" id="UP000813444"/>
    </source>
</evidence>
<protein>
    <submittedName>
        <fullName evidence="7">Uncharacterized protein</fullName>
    </submittedName>
</protein>
<feature type="transmembrane region" description="Helical" evidence="6">
    <location>
        <begin position="319"/>
        <end position="336"/>
    </location>
</feature>